<proteinExistence type="predicted"/>
<gene>
    <name evidence="2" type="ORF">DFP72DRAFT_798276</name>
</gene>
<dbReference type="AlphaFoldDB" id="A0A8H6IHR0"/>
<sequence length="1040" mass="117475">MEEELSQYLAGIKRSSSYFPYPNKTSMLLDIVDNLPRLRMSSNQLTMILWLLEECGVGDVPSYTGFRKLQEGLRKSVGFEPVKYTSSVGNVFYVNDVRNSVAQDFANPEVAAHLQLYPEITEGPVSEVWQAQRWKEYAPSQLTPMFAKSDRQKFYIGEVAQLRDGRLAIPQNWMMRDAKLCADCQIVTISEDRKWKVGVELEAVNSDEFSQTYLDIMHHIKSTGMDEIPWDTTALTGPISTMPNPLRDLAGDDDLFVVMLPLWCDDVSGNKSKQYNKHINIYMANSAIPGRLLQQEYFVRFVSTSPHATSPEQFAALKEQINATHTNPIRCFNAKTKRPCRVVLRVPGLPADNPQQSDEACHMGGNTLCKCRKCMVGGPSALTESDEGYHALFEPGNARSATMTRAQLERQLKLASYGVQKAVKEAQTETGIKDKVTERWIEILLERARAMKKSNPKRSHEDISRENLEWLHLQPGEKMNPLLDIDGLDPTQDTPVEILHTVLLGIVKYLWHHLHTTWSDAQRDLFTVRLQSTDISGLSSPPIRAVYMMQYRNNLIGKNFKTLMQTIAFHARDITTPKQFSLIKSVGELGALLWIPEIEDMEVYLEDLTIAIGNVLDAFSDIQPSKILQKMKIHILTHLPQDIRRFGPAIRYSTEVFECFNAIFRLCSVLSNHQAPSRDIARQFASMDRLKHLISGGFWKTDDGEWVQAGQSVLDVLKSDSTVQRHIGWVPPRPIQPGKCSFYFLYSESHHPDSDLFYRSHYSKRSPSTPCKTHDSSIPTTLLWRTGKSVTARSGDLCHEGSWVVSGKTGQRPIIGRICEIVSSGLQSLIYIEQFTLGHAKHPELGMPVLSLADEPHMLISPSAIEFEISVQHDCYTLSCQPTATRYEHQEREETTRTRALIQHVDDTHFVLNIHSVHNAHLLRRVLPRELYAPTPLYADRAAHHALLASELRITQSDKRARTKEKTRATRAANKKKADVRQNELDGAMGEPNEEDDPELAGEGESSDDSDVGNSDSGDEVEENSAQLAGPGHRKRKRIS</sequence>
<dbReference type="OrthoDB" id="2506088at2759"/>
<evidence type="ECO:0000313" key="3">
    <source>
        <dbReference type="Proteomes" id="UP000521943"/>
    </source>
</evidence>
<protein>
    <submittedName>
        <fullName evidence="2">Uncharacterized protein</fullName>
    </submittedName>
</protein>
<name>A0A8H6IHR0_9AGAR</name>
<dbReference type="EMBL" id="JACGCI010000002">
    <property type="protein sequence ID" value="KAF6765746.1"/>
    <property type="molecule type" value="Genomic_DNA"/>
</dbReference>
<reference evidence="2 3" key="1">
    <citation type="submission" date="2020-07" db="EMBL/GenBank/DDBJ databases">
        <title>Comparative genomics of pyrophilous fungi reveals a link between fire events and developmental genes.</title>
        <authorList>
            <consortium name="DOE Joint Genome Institute"/>
            <person name="Steindorff A.S."/>
            <person name="Carver A."/>
            <person name="Calhoun S."/>
            <person name="Stillman K."/>
            <person name="Liu H."/>
            <person name="Lipzen A."/>
            <person name="Pangilinan J."/>
            <person name="Labutti K."/>
            <person name="Bruns T.D."/>
            <person name="Grigoriev I.V."/>
        </authorList>
    </citation>
    <scope>NUCLEOTIDE SEQUENCE [LARGE SCALE GENOMIC DNA]</scope>
    <source>
        <strain evidence="2 3">CBS 144469</strain>
    </source>
</reference>
<evidence type="ECO:0000313" key="2">
    <source>
        <dbReference type="EMBL" id="KAF6765746.1"/>
    </source>
</evidence>
<evidence type="ECO:0000256" key="1">
    <source>
        <dbReference type="SAM" id="MobiDB-lite"/>
    </source>
</evidence>
<feature type="region of interest" description="Disordered" evidence="1">
    <location>
        <begin position="958"/>
        <end position="1040"/>
    </location>
</feature>
<feature type="compositionally biased region" description="Acidic residues" evidence="1">
    <location>
        <begin position="992"/>
        <end position="1023"/>
    </location>
</feature>
<dbReference type="PANTHER" id="PTHR31912:SF34">
    <property type="entry name" value="NOTOCHORD-RELATED PROTEIN"/>
    <property type="match status" value="1"/>
</dbReference>
<feature type="compositionally biased region" description="Basic and acidic residues" evidence="1">
    <location>
        <begin position="958"/>
        <end position="968"/>
    </location>
</feature>
<dbReference type="Proteomes" id="UP000521943">
    <property type="component" value="Unassembled WGS sequence"/>
</dbReference>
<accession>A0A8H6IHR0</accession>
<dbReference type="PANTHER" id="PTHR31912">
    <property type="entry name" value="IP13529P"/>
    <property type="match status" value="1"/>
</dbReference>
<keyword evidence="3" id="KW-1185">Reference proteome</keyword>
<organism evidence="2 3">
    <name type="scientific">Ephemerocybe angulata</name>
    <dbReference type="NCBI Taxonomy" id="980116"/>
    <lineage>
        <taxon>Eukaryota</taxon>
        <taxon>Fungi</taxon>
        <taxon>Dikarya</taxon>
        <taxon>Basidiomycota</taxon>
        <taxon>Agaricomycotina</taxon>
        <taxon>Agaricomycetes</taxon>
        <taxon>Agaricomycetidae</taxon>
        <taxon>Agaricales</taxon>
        <taxon>Agaricineae</taxon>
        <taxon>Psathyrellaceae</taxon>
        <taxon>Ephemerocybe</taxon>
    </lineage>
</organism>
<comment type="caution">
    <text evidence="2">The sequence shown here is derived from an EMBL/GenBank/DDBJ whole genome shotgun (WGS) entry which is preliminary data.</text>
</comment>